<gene>
    <name evidence="2" type="ORF">KIH39_03740</name>
</gene>
<protein>
    <submittedName>
        <fullName evidence="2">Uncharacterized protein</fullName>
    </submittedName>
</protein>
<evidence type="ECO:0000313" key="3">
    <source>
        <dbReference type="Proteomes" id="UP000676194"/>
    </source>
</evidence>
<name>A0A8E6EVP8_9BACT</name>
<proteinExistence type="predicted"/>
<reference evidence="2" key="1">
    <citation type="submission" date="2021-05" db="EMBL/GenBank/DDBJ databases">
        <title>Complete genome sequence of the cellulolytic planctomycete Telmatocola sphagniphila SP2T and characterization of the first cellulase from planctomycetes.</title>
        <authorList>
            <person name="Rakitin A.L."/>
            <person name="Beletsky A.V."/>
            <person name="Naumoff D.G."/>
            <person name="Kulichevskaya I.S."/>
            <person name="Mardanov A.V."/>
            <person name="Ravin N.V."/>
            <person name="Dedysh S.N."/>
        </authorList>
    </citation>
    <scope>NUCLEOTIDE SEQUENCE</scope>
    <source>
        <strain evidence="2">SP2T</strain>
    </source>
</reference>
<organism evidence="2 3">
    <name type="scientific">Telmatocola sphagniphila</name>
    <dbReference type="NCBI Taxonomy" id="1123043"/>
    <lineage>
        <taxon>Bacteria</taxon>
        <taxon>Pseudomonadati</taxon>
        <taxon>Planctomycetota</taxon>
        <taxon>Planctomycetia</taxon>
        <taxon>Gemmatales</taxon>
        <taxon>Gemmataceae</taxon>
    </lineage>
</organism>
<dbReference type="AlphaFoldDB" id="A0A8E6EVP8"/>
<keyword evidence="3" id="KW-1185">Reference proteome</keyword>
<dbReference type="KEGG" id="tsph:KIH39_03740"/>
<evidence type="ECO:0000313" key="2">
    <source>
        <dbReference type="EMBL" id="QVL33040.1"/>
    </source>
</evidence>
<feature type="compositionally biased region" description="Acidic residues" evidence="1">
    <location>
        <begin position="16"/>
        <end position="67"/>
    </location>
</feature>
<accession>A0A8E6EVP8</accession>
<evidence type="ECO:0000256" key="1">
    <source>
        <dbReference type="SAM" id="MobiDB-lite"/>
    </source>
</evidence>
<feature type="region of interest" description="Disordered" evidence="1">
    <location>
        <begin position="1"/>
        <end position="78"/>
    </location>
</feature>
<sequence length="146" mass="16776">MGRKRTLNRMDYRADSEEETEETEAEETEEEEEEGEEDEAEAEGDGESESEEDSGGDEEAEELDEDGEPIKKKKKAKKKVVAVVKPKRTRAAKIVRMKAIWAVFDNSSKQVEKFEYKEKEQAEAFIAEKSGDKKSYYLQMLKVPLE</sequence>
<dbReference type="Proteomes" id="UP000676194">
    <property type="component" value="Chromosome"/>
</dbReference>
<dbReference type="EMBL" id="CP074694">
    <property type="protein sequence ID" value="QVL33040.1"/>
    <property type="molecule type" value="Genomic_DNA"/>
</dbReference>
<dbReference type="RefSeq" id="WP_213497930.1">
    <property type="nucleotide sequence ID" value="NZ_CP074694.1"/>
</dbReference>